<reference evidence="2" key="1">
    <citation type="submission" date="2021-06" db="EMBL/GenBank/DDBJ databases">
        <authorList>
            <person name="Kallberg Y."/>
            <person name="Tangrot J."/>
            <person name="Rosling A."/>
        </authorList>
    </citation>
    <scope>NUCLEOTIDE SEQUENCE</scope>
    <source>
        <strain evidence="2">UK204</strain>
    </source>
</reference>
<dbReference type="Gene3D" id="3.90.950.20">
    <property type="entry name" value="CinA-like"/>
    <property type="match status" value="1"/>
</dbReference>
<dbReference type="AlphaFoldDB" id="A0A9N9FVJ4"/>
<dbReference type="Proteomes" id="UP000789570">
    <property type="component" value="Unassembled WGS sequence"/>
</dbReference>
<evidence type="ECO:0000313" key="3">
    <source>
        <dbReference type="Proteomes" id="UP000789570"/>
    </source>
</evidence>
<keyword evidence="3" id="KW-1185">Reference proteome</keyword>
<dbReference type="OrthoDB" id="2350783at2759"/>
<protein>
    <submittedName>
        <fullName evidence="2">3596_t:CDS:1</fullName>
    </submittedName>
</protein>
<name>A0A9N9FVJ4_9GLOM</name>
<dbReference type="EMBL" id="CAJVPQ010001648">
    <property type="protein sequence ID" value="CAG8563114.1"/>
    <property type="molecule type" value="Genomic_DNA"/>
</dbReference>
<evidence type="ECO:0000259" key="1">
    <source>
        <dbReference type="Pfam" id="PF02464"/>
    </source>
</evidence>
<organism evidence="2 3">
    <name type="scientific">Funneliformis caledonium</name>
    <dbReference type="NCBI Taxonomy" id="1117310"/>
    <lineage>
        <taxon>Eukaryota</taxon>
        <taxon>Fungi</taxon>
        <taxon>Fungi incertae sedis</taxon>
        <taxon>Mucoromycota</taxon>
        <taxon>Glomeromycotina</taxon>
        <taxon>Glomeromycetes</taxon>
        <taxon>Glomerales</taxon>
        <taxon>Glomeraceae</taxon>
        <taxon>Funneliformis</taxon>
    </lineage>
</organism>
<dbReference type="SUPFAM" id="SSF142433">
    <property type="entry name" value="CinA-like"/>
    <property type="match status" value="1"/>
</dbReference>
<dbReference type="InterPro" id="IPR008136">
    <property type="entry name" value="CinA_C"/>
</dbReference>
<dbReference type="InterPro" id="IPR036653">
    <property type="entry name" value="CinA-like_C"/>
</dbReference>
<sequence>MNHQILTRTIQNLIDSNSFLTTIESCTGGLIAHLVTDVPGTSNVFWGGRVVYNNSAKIALGVSPDLLETYGAVSQEVALSLAENGLFELQKFSNQDNRLICIATTGIADPREESSQKLGGLCWIGIASTAHPPFAVRVEASPHHSREETKLEFAMKAFELIKESLELNVNYVTLGRMKL</sequence>
<proteinExistence type="predicted"/>
<comment type="caution">
    <text evidence="2">The sequence shown here is derived from an EMBL/GenBank/DDBJ whole genome shotgun (WGS) entry which is preliminary data.</text>
</comment>
<dbReference type="Pfam" id="PF02464">
    <property type="entry name" value="CinA"/>
    <property type="match status" value="1"/>
</dbReference>
<dbReference type="NCBIfam" id="TIGR00199">
    <property type="entry name" value="PncC_domain"/>
    <property type="match status" value="1"/>
</dbReference>
<feature type="domain" description="CinA C-terminal" evidence="1">
    <location>
        <begin position="5"/>
        <end position="164"/>
    </location>
</feature>
<evidence type="ECO:0000313" key="2">
    <source>
        <dbReference type="EMBL" id="CAG8563114.1"/>
    </source>
</evidence>
<gene>
    <name evidence="2" type="ORF">FCALED_LOCUS6708</name>
</gene>
<accession>A0A9N9FVJ4</accession>